<dbReference type="RefSeq" id="WP_014259429.1">
    <property type="nucleotide sequence ID" value="NC_016629.1"/>
</dbReference>
<reference evidence="2 3" key="1">
    <citation type="journal article" date="2011" name="J. Bacteriol.">
        <title>Genome sequence of the mercury-methylating and pleomorphic Desulfovibrio africanus Strain Walvis Bay.</title>
        <authorList>
            <person name="Brown S.D."/>
            <person name="Wall J.D."/>
            <person name="Kucken A.M."/>
            <person name="Gilmour C.C."/>
            <person name="Podar M."/>
            <person name="Brandt C.C."/>
            <person name="Teshima H."/>
            <person name="Detter J.C."/>
            <person name="Han C.S."/>
            <person name="Land M.L."/>
            <person name="Lucas S."/>
            <person name="Han J."/>
            <person name="Pennacchio L."/>
            <person name="Nolan M."/>
            <person name="Pitluck S."/>
            <person name="Woyke T."/>
            <person name="Goodwin L."/>
            <person name="Palumbo A.V."/>
            <person name="Elias D.A."/>
        </authorList>
    </citation>
    <scope>NUCLEOTIDE SEQUENCE [LARGE SCALE GENOMIC DNA]</scope>
    <source>
        <strain evidence="2 3">Walvis Bay</strain>
    </source>
</reference>
<evidence type="ECO:0000256" key="1">
    <source>
        <dbReference type="ARBA" id="ARBA00007031"/>
    </source>
</evidence>
<sequence>MESYLEDALGIVKAQAGVRHMTEEEIVSMVRTLAEGIKNATEGIVIEGEGDKGEIPSDPSKAIRERSVQCLECGKKFKVLTKRHLALHGLTPKEYKAKHGYKKGTSLIAKGLARDRRNKMRELKLWEKRGGGAEEKEM</sequence>
<dbReference type="InterPro" id="IPR008807">
    <property type="entry name" value="ROS_MUCR"/>
</dbReference>
<dbReference type="EMBL" id="CP003221">
    <property type="protein sequence ID" value="EGJ49633.1"/>
    <property type="molecule type" value="Genomic_DNA"/>
</dbReference>
<comment type="similarity">
    <text evidence="1">Belongs to the ros/MucR family.</text>
</comment>
<organism evidence="2 3">
    <name type="scientific">Desulfocurvibacter africanus subsp. africanus str. Walvis Bay</name>
    <dbReference type="NCBI Taxonomy" id="690850"/>
    <lineage>
        <taxon>Bacteria</taxon>
        <taxon>Pseudomonadati</taxon>
        <taxon>Thermodesulfobacteriota</taxon>
        <taxon>Desulfovibrionia</taxon>
        <taxon>Desulfovibrionales</taxon>
        <taxon>Desulfovibrionaceae</taxon>
        <taxon>Desulfocurvibacter</taxon>
    </lineage>
</organism>
<dbReference type="AlphaFoldDB" id="F3YYY8"/>
<gene>
    <name evidence="2" type="ORF">Desaf_1294</name>
</gene>
<dbReference type="STRING" id="690850.Desaf_1294"/>
<name>F3YYY8_DESAF</name>
<dbReference type="Gene3D" id="1.10.10.1550">
    <property type="entry name" value="ROS/MUCR transcriptional regulator protein"/>
    <property type="match status" value="1"/>
</dbReference>
<dbReference type="InterPro" id="IPR041920">
    <property type="entry name" value="ROS/MUCR_sf"/>
</dbReference>
<dbReference type="GO" id="GO:0003677">
    <property type="term" value="F:DNA binding"/>
    <property type="evidence" value="ECO:0007669"/>
    <property type="project" value="InterPro"/>
</dbReference>
<proteinExistence type="inferred from homology"/>
<dbReference type="GO" id="GO:0008270">
    <property type="term" value="F:zinc ion binding"/>
    <property type="evidence" value="ECO:0007669"/>
    <property type="project" value="InterPro"/>
</dbReference>
<keyword evidence="3" id="KW-1185">Reference proteome</keyword>
<evidence type="ECO:0000313" key="2">
    <source>
        <dbReference type="EMBL" id="EGJ49633.1"/>
    </source>
</evidence>
<protein>
    <submittedName>
        <fullName evidence="2">ROSMUCR transcriptional regulator</fullName>
    </submittedName>
</protein>
<dbReference type="HOGENOM" id="CLU_106247_3_0_7"/>
<accession>F3YYY8</accession>
<dbReference type="Pfam" id="PF05443">
    <property type="entry name" value="ROS_MUCR"/>
    <property type="match status" value="1"/>
</dbReference>
<dbReference type="eggNOG" id="COG4957">
    <property type="taxonomic scope" value="Bacteria"/>
</dbReference>
<evidence type="ECO:0000313" key="3">
    <source>
        <dbReference type="Proteomes" id="UP000007844"/>
    </source>
</evidence>
<dbReference type="KEGG" id="daf:Desaf_1294"/>
<dbReference type="Proteomes" id="UP000007844">
    <property type="component" value="Chromosome"/>
</dbReference>
<dbReference type="GO" id="GO:0006355">
    <property type="term" value="P:regulation of DNA-templated transcription"/>
    <property type="evidence" value="ECO:0007669"/>
    <property type="project" value="InterPro"/>
</dbReference>